<dbReference type="GO" id="GO:0046961">
    <property type="term" value="F:proton-transporting ATPase activity, rotational mechanism"/>
    <property type="evidence" value="ECO:0007669"/>
    <property type="project" value="InterPro"/>
</dbReference>
<evidence type="ECO:0000256" key="1">
    <source>
        <dbReference type="ARBA" id="ARBA00005850"/>
    </source>
</evidence>
<gene>
    <name evidence="5" type="primary">atpD_38</name>
    <name evidence="5" type="ORF">SDC9_91899</name>
</gene>
<dbReference type="AlphaFoldDB" id="A0A645A2Y1"/>
<name>A0A645A2Y1_9ZZZZ</name>
<organism evidence="5">
    <name type="scientific">bioreactor metagenome</name>
    <dbReference type="NCBI Taxonomy" id="1076179"/>
    <lineage>
        <taxon>unclassified sequences</taxon>
        <taxon>metagenomes</taxon>
        <taxon>ecological metagenomes</taxon>
    </lineage>
</organism>
<proteinExistence type="inferred from homology"/>
<evidence type="ECO:0000313" key="5">
    <source>
        <dbReference type="EMBL" id="MPM45213.1"/>
    </source>
</evidence>
<keyword evidence="3" id="KW-0406">Ion transport</keyword>
<sequence length="204" mass="24498">MAIKFQYNKTSRQQLEKQLKIRERALPTLQNKETALRMEVKRAKNEIDELEKELEKQIRSYEKMVGMWLEFDAELLRVKDVHFSKKKIAGVLIPILDKVDFETKPFSVFNRPKWYLDGVRTLETLAEIGIRRDFHELRIQRLDYARKKTTQKVNLFEKVQIPGYQDAILKIKRYLEDEENLSKSSQKIMRAHIEKKKEEEDSVW</sequence>
<evidence type="ECO:0000256" key="2">
    <source>
        <dbReference type="ARBA" id="ARBA00022448"/>
    </source>
</evidence>
<dbReference type="Pfam" id="PF01813">
    <property type="entry name" value="ATP-synt_D"/>
    <property type="match status" value="1"/>
</dbReference>
<feature type="coiled-coil region" evidence="4">
    <location>
        <begin position="12"/>
        <end position="67"/>
    </location>
</feature>
<dbReference type="EMBL" id="VSSQ01010784">
    <property type="protein sequence ID" value="MPM45213.1"/>
    <property type="molecule type" value="Genomic_DNA"/>
</dbReference>
<comment type="similarity">
    <text evidence="1">Belongs to the V-ATPase D subunit family.</text>
</comment>
<protein>
    <submittedName>
        <fullName evidence="5">V-type ATP synthase subunit D</fullName>
    </submittedName>
</protein>
<reference evidence="5" key="1">
    <citation type="submission" date="2019-08" db="EMBL/GenBank/DDBJ databases">
        <authorList>
            <person name="Kucharzyk K."/>
            <person name="Murdoch R.W."/>
            <person name="Higgins S."/>
            <person name="Loffler F."/>
        </authorList>
    </citation>
    <scope>NUCLEOTIDE SEQUENCE</scope>
</reference>
<evidence type="ECO:0000256" key="3">
    <source>
        <dbReference type="ARBA" id="ARBA00023065"/>
    </source>
</evidence>
<dbReference type="NCBIfam" id="NF002565">
    <property type="entry name" value="PRK02195.1"/>
    <property type="match status" value="1"/>
</dbReference>
<accession>A0A645A2Y1</accession>
<evidence type="ECO:0000256" key="4">
    <source>
        <dbReference type="SAM" id="Coils"/>
    </source>
</evidence>
<dbReference type="InterPro" id="IPR002699">
    <property type="entry name" value="V_ATPase_D"/>
</dbReference>
<comment type="caution">
    <text evidence="5">The sequence shown here is derived from an EMBL/GenBank/DDBJ whole genome shotgun (WGS) entry which is preliminary data.</text>
</comment>
<keyword evidence="4" id="KW-0175">Coiled coil</keyword>
<dbReference type="Gene3D" id="1.10.287.3240">
    <property type="match status" value="1"/>
</dbReference>
<keyword evidence="2" id="KW-0813">Transport</keyword>